<dbReference type="CDD" id="cd13896">
    <property type="entry name" value="CuRO_3_CopA"/>
    <property type="match status" value="1"/>
</dbReference>
<dbReference type="Gene3D" id="2.60.40.420">
    <property type="entry name" value="Cupredoxins - blue copper proteins"/>
    <property type="match status" value="3"/>
</dbReference>
<dbReference type="CDD" id="cd13870">
    <property type="entry name" value="CuRO_2_CopA_like_1"/>
    <property type="match status" value="1"/>
</dbReference>
<dbReference type="OrthoDB" id="345021at2"/>
<dbReference type="PANTHER" id="PTHR11709:SF394">
    <property type="entry name" value="FI03373P-RELATED"/>
    <property type="match status" value="1"/>
</dbReference>
<evidence type="ECO:0000313" key="7">
    <source>
        <dbReference type="EMBL" id="BBX17548.1"/>
    </source>
</evidence>
<evidence type="ECO:0000256" key="2">
    <source>
        <dbReference type="ARBA" id="ARBA00023002"/>
    </source>
</evidence>
<dbReference type="GO" id="GO:0005507">
    <property type="term" value="F:copper ion binding"/>
    <property type="evidence" value="ECO:0007669"/>
    <property type="project" value="InterPro"/>
</dbReference>
<proteinExistence type="predicted"/>
<dbReference type="EMBL" id="AP022563">
    <property type="protein sequence ID" value="BBX17548.1"/>
    <property type="molecule type" value="Genomic_DNA"/>
</dbReference>
<dbReference type="PROSITE" id="PS51257">
    <property type="entry name" value="PROKAR_LIPOPROTEIN"/>
    <property type="match status" value="1"/>
</dbReference>
<feature type="domain" description="Plastocyanin-like" evidence="4">
    <location>
        <begin position="215"/>
        <end position="292"/>
    </location>
</feature>
<evidence type="ECO:0000259" key="4">
    <source>
        <dbReference type="Pfam" id="PF00394"/>
    </source>
</evidence>
<protein>
    <submittedName>
        <fullName evidence="7">Putative oxidase (Copper-binding protein)</fullName>
    </submittedName>
</protein>
<keyword evidence="8" id="KW-1185">Reference proteome</keyword>
<dbReference type="KEGG" id="mdu:MDUV_24080"/>
<dbReference type="InterPro" id="IPR011707">
    <property type="entry name" value="Cu-oxidase-like_N"/>
</dbReference>
<dbReference type="InterPro" id="IPR011706">
    <property type="entry name" value="Cu-oxidase_C"/>
</dbReference>
<dbReference type="PROSITE" id="PS51318">
    <property type="entry name" value="TAT"/>
    <property type="match status" value="1"/>
</dbReference>
<dbReference type="Pfam" id="PF00394">
    <property type="entry name" value="Cu-oxidase"/>
    <property type="match status" value="1"/>
</dbReference>
<dbReference type="Pfam" id="PF07731">
    <property type="entry name" value="Cu-oxidase_2"/>
    <property type="match status" value="1"/>
</dbReference>
<feature type="domain" description="Plastocyanin-like" evidence="6">
    <location>
        <begin position="43"/>
        <end position="153"/>
    </location>
</feature>
<keyword evidence="3" id="KW-0186">Copper</keyword>
<dbReference type="InterPro" id="IPR001117">
    <property type="entry name" value="Cu-oxidase_2nd"/>
</dbReference>
<dbReference type="PROSITE" id="PS00080">
    <property type="entry name" value="MULTICOPPER_OXIDASE2"/>
    <property type="match status" value="1"/>
</dbReference>
<sequence length="476" mass="50713">MALDRRTFLRAGALATLAGSAAVSACSRSTGPAQGPVLTAAQSEVDLGGGVVVPTWVWNGRLPAEEIRLTRGQTLQITLTNNLPEPSTVHWHGLAVPNAMDGVPVLTQQPVEPGGSFRYEFSVPDAGTYWAHPHYGSQLDRGLYAPVIIEDPADGADYDDELTLIVDDWLDGTGTNPDEVLRTLQRTGMKPMEPGGPGVTPVAPLGADGGDVTYPHFLINGRVPADPVVAGYRSGQRVRLRIINAGGDSAFRVGIPGVPLRVTHTDGFPVMPRQVDSVLLGMGERADAIVTLGDTSVPVVAAPYGKDGYAQLNLQVGGAPLAGDATDVQAFASTLSRQVPLNTATLTPTEAVTLPAKAPDRTVDLRLSGPVEGYRWLINGEVYDPAGPGLPVRPGERVRLRFVSESMMFHPMHLHGHTFEVVGADGPRARKDTVLVPPEATVEVDFDTDNPGKWISHCHNEYHLEAGMATYLEYTS</sequence>
<dbReference type="InterPro" id="IPR002355">
    <property type="entry name" value="Cu_oxidase_Cu_BS"/>
</dbReference>
<dbReference type="Pfam" id="PF07732">
    <property type="entry name" value="Cu-oxidase_3"/>
    <property type="match status" value="1"/>
</dbReference>
<evidence type="ECO:0000313" key="8">
    <source>
        <dbReference type="Proteomes" id="UP000467006"/>
    </source>
</evidence>
<organism evidence="7 8">
    <name type="scientific">Mycolicibacterium duvalii</name>
    <dbReference type="NCBI Taxonomy" id="39688"/>
    <lineage>
        <taxon>Bacteria</taxon>
        <taxon>Bacillati</taxon>
        <taxon>Actinomycetota</taxon>
        <taxon>Actinomycetes</taxon>
        <taxon>Mycobacteriales</taxon>
        <taxon>Mycobacteriaceae</taxon>
        <taxon>Mycolicibacterium</taxon>
    </lineage>
</organism>
<dbReference type="InterPro" id="IPR006311">
    <property type="entry name" value="TAT_signal"/>
</dbReference>
<dbReference type="InterPro" id="IPR045087">
    <property type="entry name" value="Cu-oxidase_fam"/>
</dbReference>
<dbReference type="InterPro" id="IPR008972">
    <property type="entry name" value="Cupredoxin"/>
</dbReference>
<dbReference type="SUPFAM" id="SSF49503">
    <property type="entry name" value="Cupredoxins"/>
    <property type="match status" value="3"/>
</dbReference>
<dbReference type="PANTHER" id="PTHR11709">
    <property type="entry name" value="MULTI-COPPER OXIDASE"/>
    <property type="match status" value="1"/>
</dbReference>
<feature type="domain" description="Plastocyanin-like" evidence="5">
    <location>
        <begin position="366"/>
        <end position="472"/>
    </location>
</feature>
<evidence type="ECO:0000256" key="1">
    <source>
        <dbReference type="ARBA" id="ARBA00022723"/>
    </source>
</evidence>
<name>A0A7I7K1V1_9MYCO</name>
<keyword evidence="1" id="KW-0479">Metal-binding</keyword>
<evidence type="ECO:0000256" key="3">
    <source>
        <dbReference type="ARBA" id="ARBA00023008"/>
    </source>
</evidence>
<gene>
    <name evidence="7" type="ORF">MDUV_24080</name>
</gene>
<dbReference type="GO" id="GO:0016491">
    <property type="term" value="F:oxidoreductase activity"/>
    <property type="evidence" value="ECO:0007669"/>
    <property type="project" value="UniProtKB-KW"/>
</dbReference>
<dbReference type="InterPro" id="IPR034279">
    <property type="entry name" value="CuRO_3_CopA"/>
</dbReference>
<reference evidence="7 8" key="1">
    <citation type="journal article" date="2019" name="Emerg. Microbes Infect.">
        <title>Comprehensive subspecies identification of 175 nontuberculous mycobacteria species based on 7547 genomic profiles.</title>
        <authorList>
            <person name="Matsumoto Y."/>
            <person name="Kinjo T."/>
            <person name="Motooka D."/>
            <person name="Nabeya D."/>
            <person name="Jung N."/>
            <person name="Uechi K."/>
            <person name="Horii T."/>
            <person name="Iida T."/>
            <person name="Fujita J."/>
            <person name="Nakamura S."/>
        </authorList>
    </citation>
    <scope>NUCLEOTIDE SEQUENCE [LARGE SCALE GENOMIC DNA]</scope>
    <source>
        <strain evidence="7 8">JCM 6396</strain>
    </source>
</reference>
<dbReference type="Proteomes" id="UP000467006">
    <property type="component" value="Chromosome"/>
</dbReference>
<accession>A0A7I7K1V1</accession>
<dbReference type="CDD" id="cd13861">
    <property type="entry name" value="CuRO_1_CumA_like"/>
    <property type="match status" value="1"/>
</dbReference>
<evidence type="ECO:0000259" key="6">
    <source>
        <dbReference type="Pfam" id="PF07732"/>
    </source>
</evidence>
<dbReference type="AlphaFoldDB" id="A0A7I7K1V1"/>
<keyword evidence="2" id="KW-0560">Oxidoreductase</keyword>
<evidence type="ECO:0000259" key="5">
    <source>
        <dbReference type="Pfam" id="PF07731"/>
    </source>
</evidence>
<dbReference type="RefSeq" id="WP_098005080.1">
    <property type="nucleotide sequence ID" value="NZ_AP022563.1"/>
</dbReference>